<sequence>MSAPAEPQSSSPAGTSASAGFTIPAELRALPTSTEFVPEQAPALAYTQSSQFLNWRFSQDQLATVRKSANQRARQRALESWKGKEKELPFPDVDDELELIKFYLGKVPGLTRALALPDFVGAGAMTYMRRFYLHNSCLEWHPKNIMLTCLFLATKTENVPISLHNFASKVAGKNPSREAVEDNMRSIRENEFLVSQNLQFEFMLFGAGRAVAGLLADLHLLDPPPPIAIWNELAQGSQEALALSRLTDAELLYSPAQIGLACVRSAEAKVLGQANAKEPAPVFGIGQLGSLTKPFLLSKERLARSAAAKARKERDALRQVDEERLRPYLNSTSGSAVPGTDEAPAQSTAKIPNPALALSHQDGSLLGVLDECAALLLKETELKKTDAAVRMERVKTIDRNIKACKPPAPVAGSGSSEAAGTPSAGGAGEHGKKRGADEREAGEEDESGREAKRARQGGSDGA</sequence>
<evidence type="ECO:0000259" key="2">
    <source>
        <dbReference type="Pfam" id="PF00134"/>
    </source>
</evidence>
<dbReference type="EMBL" id="JAPDMZ010000138">
    <property type="protein sequence ID" value="KAK0548341.1"/>
    <property type="molecule type" value="Genomic_DNA"/>
</dbReference>
<feature type="region of interest" description="Disordered" evidence="1">
    <location>
        <begin position="403"/>
        <end position="462"/>
    </location>
</feature>
<accession>A0AAN6JQR2</accession>
<proteinExistence type="predicted"/>
<dbReference type="AlphaFoldDB" id="A0AAN6JQR2"/>
<evidence type="ECO:0000313" key="4">
    <source>
        <dbReference type="Proteomes" id="UP001176517"/>
    </source>
</evidence>
<gene>
    <name evidence="3" type="ORF">OC846_004527</name>
</gene>
<dbReference type="InterPro" id="IPR006671">
    <property type="entry name" value="Cyclin_N"/>
</dbReference>
<evidence type="ECO:0000256" key="1">
    <source>
        <dbReference type="SAM" id="MobiDB-lite"/>
    </source>
</evidence>
<comment type="caution">
    <text evidence="3">The sequence shown here is derived from an EMBL/GenBank/DDBJ whole genome shotgun (WGS) entry which is preliminary data.</text>
</comment>
<protein>
    <recommendedName>
        <fullName evidence="2">Cyclin N-terminal domain-containing protein</fullName>
    </recommendedName>
</protein>
<evidence type="ECO:0000313" key="3">
    <source>
        <dbReference type="EMBL" id="KAK0548341.1"/>
    </source>
</evidence>
<dbReference type="GO" id="GO:0016538">
    <property type="term" value="F:cyclin-dependent protein serine/threonine kinase regulator activity"/>
    <property type="evidence" value="ECO:0007669"/>
    <property type="project" value="InterPro"/>
</dbReference>
<dbReference type="InterPro" id="IPR043198">
    <property type="entry name" value="Cyclin/Ssn8"/>
</dbReference>
<dbReference type="Pfam" id="PF00134">
    <property type="entry name" value="Cyclin_N"/>
    <property type="match status" value="1"/>
</dbReference>
<dbReference type="SUPFAM" id="SSF47954">
    <property type="entry name" value="Cyclin-like"/>
    <property type="match status" value="2"/>
</dbReference>
<dbReference type="Proteomes" id="UP001176517">
    <property type="component" value="Unassembled WGS sequence"/>
</dbReference>
<reference evidence="3" key="1">
    <citation type="journal article" date="2023" name="PhytoFront">
        <title>Draft Genome Resources of Seven Strains of Tilletia horrida, Causal Agent of Kernel Smut of Rice.</title>
        <authorList>
            <person name="Khanal S."/>
            <person name="Antony Babu S."/>
            <person name="Zhou X.G."/>
        </authorList>
    </citation>
    <scope>NUCLEOTIDE SEQUENCE</scope>
    <source>
        <strain evidence="3">TX6</strain>
    </source>
</reference>
<dbReference type="PANTHER" id="PTHR10026">
    <property type="entry name" value="CYCLIN"/>
    <property type="match status" value="1"/>
</dbReference>
<dbReference type="Gene3D" id="1.10.472.10">
    <property type="entry name" value="Cyclin-like"/>
    <property type="match status" value="1"/>
</dbReference>
<dbReference type="CDD" id="cd20524">
    <property type="entry name" value="CYCLIN_CCNH_rpt1"/>
    <property type="match status" value="1"/>
</dbReference>
<dbReference type="InterPro" id="IPR036915">
    <property type="entry name" value="Cyclin-like_sf"/>
</dbReference>
<feature type="region of interest" description="Disordered" evidence="1">
    <location>
        <begin position="323"/>
        <end position="347"/>
    </location>
</feature>
<feature type="domain" description="Cyclin N-terminal" evidence="2">
    <location>
        <begin position="123"/>
        <end position="199"/>
    </location>
</feature>
<dbReference type="GO" id="GO:0006357">
    <property type="term" value="P:regulation of transcription by RNA polymerase II"/>
    <property type="evidence" value="ECO:0007669"/>
    <property type="project" value="InterPro"/>
</dbReference>
<name>A0AAN6JQR2_9BASI</name>
<keyword evidence="4" id="KW-1185">Reference proteome</keyword>
<organism evidence="3 4">
    <name type="scientific">Tilletia horrida</name>
    <dbReference type="NCBI Taxonomy" id="155126"/>
    <lineage>
        <taxon>Eukaryota</taxon>
        <taxon>Fungi</taxon>
        <taxon>Dikarya</taxon>
        <taxon>Basidiomycota</taxon>
        <taxon>Ustilaginomycotina</taxon>
        <taxon>Exobasidiomycetes</taxon>
        <taxon>Tilletiales</taxon>
        <taxon>Tilletiaceae</taxon>
        <taxon>Tilletia</taxon>
    </lineage>
</organism>